<dbReference type="STRING" id="205917.A0A4Y9ZH99"/>
<dbReference type="Proteomes" id="UP000298327">
    <property type="component" value="Unassembled WGS sequence"/>
</dbReference>
<dbReference type="Gene3D" id="3.30.460.20">
    <property type="entry name" value="CorA soluble domain-like"/>
    <property type="match status" value="1"/>
</dbReference>
<evidence type="ECO:0000313" key="3">
    <source>
        <dbReference type="EMBL" id="TFY72859.1"/>
    </source>
</evidence>
<dbReference type="GO" id="GO:0015095">
    <property type="term" value="F:magnesium ion transmembrane transporter activity"/>
    <property type="evidence" value="ECO:0007669"/>
    <property type="project" value="InterPro"/>
</dbReference>
<dbReference type="Gene3D" id="1.20.58.340">
    <property type="entry name" value="Magnesium transport protein CorA, transmembrane region"/>
    <property type="match status" value="1"/>
</dbReference>
<dbReference type="Pfam" id="PF01544">
    <property type="entry name" value="CorA"/>
    <property type="match status" value="1"/>
</dbReference>
<feature type="transmembrane region" description="Helical" evidence="2">
    <location>
        <begin position="664"/>
        <end position="684"/>
    </location>
</feature>
<feature type="compositionally biased region" description="Polar residues" evidence="1">
    <location>
        <begin position="1"/>
        <end position="14"/>
    </location>
</feature>
<feature type="region of interest" description="Disordered" evidence="1">
    <location>
        <begin position="250"/>
        <end position="271"/>
    </location>
</feature>
<proteinExistence type="predicted"/>
<feature type="compositionally biased region" description="Polar residues" evidence="1">
    <location>
        <begin position="258"/>
        <end position="269"/>
    </location>
</feature>
<keyword evidence="2" id="KW-0472">Membrane</keyword>
<dbReference type="EMBL" id="SEOQ01000003">
    <property type="protein sequence ID" value="TFY72859.1"/>
    <property type="molecule type" value="Genomic_DNA"/>
</dbReference>
<feature type="compositionally biased region" description="Basic and acidic residues" evidence="1">
    <location>
        <begin position="16"/>
        <end position="31"/>
    </location>
</feature>
<evidence type="ECO:0000256" key="1">
    <source>
        <dbReference type="SAM" id="MobiDB-lite"/>
    </source>
</evidence>
<reference evidence="3 4" key="1">
    <citation type="submission" date="2019-02" db="EMBL/GenBank/DDBJ databases">
        <title>Genome sequencing of the rare red list fungi Dentipellis fragilis.</title>
        <authorList>
            <person name="Buettner E."/>
            <person name="Kellner H."/>
        </authorList>
    </citation>
    <scope>NUCLEOTIDE SEQUENCE [LARGE SCALE GENOMIC DNA]</scope>
    <source>
        <strain evidence="3 4">DSM 105465</strain>
    </source>
</reference>
<feature type="compositionally biased region" description="Low complexity" evidence="1">
    <location>
        <begin position="56"/>
        <end position="67"/>
    </location>
</feature>
<comment type="caution">
    <text evidence="3">The sequence shown here is derived from an EMBL/GenBank/DDBJ whole genome shotgun (WGS) entry which is preliminary data.</text>
</comment>
<name>A0A4Y9ZH99_9AGAM</name>
<dbReference type="PANTHER" id="PTHR21535:SF90">
    <property type="entry name" value="CORA METAL ION TRANSPORTER"/>
    <property type="match status" value="1"/>
</dbReference>
<dbReference type="CDD" id="cd12829">
    <property type="entry name" value="Alr1p-like"/>
    <property type="match status" value="1"/>
</dbReference>
<dbReference type="InterPro" id="IPR045861">
    <property type="entry name" value="CorA_cytoplasmic_dom"/>
</dbReference>
<accession>A0A4Y9ZH99</accession>
<feature type="region of interest" description="Disordered" evidence="1">
    <location>
        <begin position="468"/>
        <end position="487"/>
    </location>
</feature>
<evidence type="ECO:0000313" key="4">
    <source>
        <dbReference type="Proteomes" id="UP000298327"/>
    </source>
</evidence>
<keyword evidence="4" id="KW-1185">Reference proteome</keyword>
<dbReference type="GO" id="GO:0010961">
    <property type="term" value="P:intracellular magnesium ion homeostasis"/>
    <property type="evidence" value="ECO:0007669"/>
    <property type="project" value="TreeGrafter"/>
</dbReference>
<dbReference type="AlphaFoldDB" id="A0A4Y9ZH99"/>
<keyword evidence="2" id="KW-0812">Transmembrane</keyword>
<feature type="transmembrane region" description="Helical" evidence="2">
    <location>
        <begin position="713"/>
        <end position="735"/>
    </location>
</feature>
<protein>
    <submittedName>
        <fullName evidence="3">Uncharacterized protein</fullName>
    </submittedName>
</protein>
<dbReference type="InterPro" id="IPR002523">
    <property type="entry name" value="MgTranspt_CorA/ZnTranspt_ZntB"/>
</dbReference>
<dbReference type="OrthoDB" id="29879at2759"/>
<dbReference type="GO" id="GO:0016020">
    <property type="term" value="C:membrane"/>
    <property type="evidence" value="ECO:0007669"/>
    <property type="project" value="InterPro"/>
</dbReference>
<keyword evidence="2" id="KW-1133">Transmembrane helix</keyword>
<dbReference type="PANTHER" id="PTHR21535">
    <property type="entry name" value="MAGNESIUM AND COBALT TRANSPORT PROTEIN/MITOCHONDRIAL IMPORT INNER MEMBRANE TRANSLOCASE SUBUNIT TIM8"/>
    <property type="match status" value="1"/>
</dbReference>
<feature type="region of interest" description="Disordered" evidence="1">
    <location>
        <begin position="757"/>
        <end position="778"/>
    </location>
</feature>
<sequence length="817" mass="90309">MPTRNLEPTVSFVDQSVRHPDLEPDHISIRDFEEEDDDIYRGEPPPSAARLQRAESVSSSSSSSASSFVGGRLGAIAGVVERAITHWARTNWSTSSLSSNSSASTTRSSFRTTNKSTARRRKIRTANSEQRARSELHVAARIKAREERHHVPREFALYLPPSPKTLRSPKAFGTSFDNHEQRTLRTTSLPLIISHLEAALKRSSRMARRAQHHSRIPAPYLDPDALPAFLPHQDYMLPSTIDTIQTKLRKGKLRDVSGTPSPDLSSGTPSRGKLQQAWWLDVASPTWEDMRTIGKVSLNEPPSLSLDSTIRFIRKLLHLHPLTLEDILQQEPREKLELFPRLGYHFIVFRAIESAKTRTPFDNSIDTTGELKLSGDEGTVGEVYVYLIVFREGICSFHFSDISEHIDRVRNKVLLQEKGATMSSSWIAHGILDSVVDAFFPFLEDVEKEIVNIEDIVFSYAEAESMQSPMKAGPPVPSGLKREQKGKADSEATIKDEFSVLSEEVKAESLHRTRRLRFSMPRIRYPISFCALWYYIVSSMAAFRFRRSPEAKAPPVTANVSALRRMARTRRLVTSLARVLATKSEVVARIRKRLLTPGGEYGQVDGGQEDHELAIYMGDVQDHIITLQQSLAHYERMLSQSHPTHLSNLRVAVLRGRSNSDKAIMILSTVTVAVLPAQTFTGGFSSTWDSNGKLTTVPGLFSLNITVPSNGDVHFYVFGIVIVACTAILCAYFSLMSSSQGGIATSLQLVAGAGGPAASTSQRRGAPRSHGTLSSSDYSTKKPFVAHLFSEDETTMLAKSECGAGGAGSAQPRATGL</sequence>
<feature type="compositionally biased region" description="Low complexity" evidence="1">
    <location>
        <begin position="94"/>
        <end position="116"/>
    </location>
</feature>
<feature type="region of interest" description="Disordered" evidence="1">
    <location>
        <begin position="1"/>
        <end position="68"/>
    </location>
</feature>
<feature type="region of interest" description="Disordered" evidence="1">
    <location>
        <begin position="94"/>
        <end position="134"/>
    </location>
</feature>
<dbReference type="InterPro" id="IPR044089">
    <property type="entry name" value="Alr1-like"/>
</dbReference>
<organism evidence="3 4">
    <name type="scientific">Dentipellis fragilis</name>
    <dbReference type="NCBI Taxonomy" id="205917"/>
    <lineage>
        <taxon>Eukaryota</taxon>
        <taxon>Fungi</taxon>
        <taxon>Dikarya</taxon>
        <taxon>Basidiomycota</taxon>
        <taxon>Agaricomycotina</taxon>
        <taxon>Agaricomycetes</taxon>
        <taxon>Russulales</taxon>
        <taxon>Hericiaceae</taxon>
        <taxon>Dentipellis</taxon>
    </lineage>
</organism>
<feature type="transmembrane region" description="Helical" evidence="2">
    <location>
        <begin position="523"/>
        <end position="543"/>
    </location>
</feature>
<gene>
    <name evidence="3" type="ORF">EVG20_g140</name>
</gene>
<dbReference type="SUPFAM" id="SSF143865">
    <property type="entry name" value="CorA soluble domain-like"/>
    <property type="match status" value="1"/>
</dbReference>
<evidence type="ECO:0000256" key="2">
    <source>
        <dbReference type="SAM" id="Phobius"/>
    </source>
</evidence>